<keyword evidence="8" id="KW-0694">RNA-binding</keyword>
<keyword evidence="10" id="KW-0695">RNA-directed DNA polymerase</keyword>
<dbReference type="CDD" id="cd00303">
    <property type="entry name" value="retropepsin_like"/>
    <property type="match status" value="1"/>
</dbReference>
<evidence type="ECO:0000256" key="10">
    <source>
        <dbReference type="ARBA" id="ARBA00022918"/>
    </source>
</evidence>
<accession>A0A163MEN6</accession>
<evidence type="ECO:0000256" key="8">
    <source>
        <dbReference type="ARBA" id="ARBA00022884"/>
    </source>
</evidence>
<dbReference type="Gene3D" id="2.40.70.10">
    <property type="entry name" value="Acid Proteases"/>
    <property type="match status" value="1"/>
</dbReference>
<dbReference type="InterPro" id="IPR036397">
    <property type="entry name" value="RNaseH_sf"/>
</dbReference>
<gene>
    <name evidence="15" type="primary">ABSGL_10029.1 scaffold 11786</name>
</gene>
<dbReference type="OrthoDB" id="412584at2759"/>
<feature type="compositionally biased region" description="Basic and acidic residues" evidence="12">
    <location>
        <begin position="189"/>
        <end position="199"/>
    </location>
</feature>
<evidence type="ECO:0000259" key="13">
    <source>
        <dbReference type="PROSITE" id="PS50878"/>
    </source>
</evidence>
<dbReference type="Pfam" id="PF03732">
    <property type="entry name" value="Retrotrans_gag"/>
    <property type="match status" value="1"/>
</dbReference>
<dbReference type="Pfam" id="PF08284">
    <property type="entry name" value="RVP_2"/>
    <property type="match status" value="1"/>
</dbReference>
<dbReference type="FunFam" id="3.30.70.270:FF:000020">
    <property type="entry name" value="Transposon Tf2-6 polyprotein-like Protein"/>
    <property type="match status" value="1"/>
</dbReference>
<sequence>MEVAITQLAEAMKFLVNRDAVQPGLQAAKVKVPLPNRLSGDRDAVEVENWIADLDHYFKLTNLREEDQLEFAVTLFGPKAKMWWRRLQADESSDVPLNWRELQEAVKMAFVPVGSYKAARNKLANLRQTGSVATYVEEFDELRMVIGNVEEPEALDKFVRGLKQEVQLHLATTDPATVKEATRLALAYDEARSNHESRPRWTRRSGPTPMELDYAETSKKKGKHSKSKSSYKKKCYVCGSESHMMRNWTVGGSTLCNKQDPQSGKKTESALMVESNLVPESDYWKKESKHLHEINTTVESKGLPTYEAFVQDKPISVLIDSGATANYVSKRWAKGFKKSKLKEPLPVKTAAAGVTWVKTMVEIPITFRGSTGVEERYVVQALIFPSRFDLILGLEWLKGANPEADWTNRTWTIKTTNGAITLNPETIDGDPELNFVCSPKQVVRAVKHCEEAGWLLVTDGSVPEEESTPLQAKIVKEYADLFKDELPELPPERDIEHVIDTGDAKPINRPPFKTSPKELKELQDQLAKLKEKGLIEPSHSPWGAPVLFVRKKDGSMRLCVDYRAINKVTVKNRYPLPRIDECLEQLGSAKYFSTLDLKSGYHQVRLRDQDKEKTAFNTRYGQFQFKVLPFGLTNAPPTFQSLMNRVLEEFKDKFALVYLDDILIFSPTLDLHEKHVRMVLDKLRQHRLYLNPEKCRFGVQELSFVGYKVTANGILPEDAKIKRVQEWPTPTNVQEVRQFLGLAAYYRRFIANFANIAAPMTDLTQGTGAKRRKIEWTAKCDEAFKSLKQSLTNAPILRAPDSNRPYAIYTDASDFACGAVLSQKDDQDQEYVVAFESRKFTKTEQAYPAQERELLAILHALRTWRCFIDGTNYVVYTDHLPLKYFRSQKAPTPRLTRWMNELELYDPTIHYRPGKDQVVPDALSRIPWRPDDPVDDAVPNVPEYLYALDSHLPPVAHESDWPLYLLYDDQVVPAEIKSRLVAEKDSFKVTEDDVILRRRGDDDWVPFVPFVERADLVAGYHQQAGHASIRTMMHLVESRWWWPSMEKEIRGWLDNCQECQLAGRPNKSIRKAPLHPLDYVEPFARWHLDFVGELPVTRNRNRWILVAVDSCTNWPIARACPDATATTVANFLYEEIVLRFGCPMEIVSDRGSQFMSDVVAKYTRRIHINHKFTSAYHPRTNGKVERVNGMIKSVLRKYLQGAIHEWDLYLDSAVWALRIRKHSVTGYSPFYLVYGREPVLPGDSLRPYLSRSEAMDPLSANARSAKELEELGQARAAAEFRARSYADKVKAKWDAAISPVGFDVGELVLLRLEQRYGLEYHWEGPYRVLKKNEKTDVYQLETFGGVARTDWIHADRLKKVKTVDAILETKPWFDVAASRAKWPAGALRDHSIVDMPSSSVLPELVSAADKEDQPVQEVADGEPSPLSEEVVSQPTSQETLPTEEDSVINDALDDAASVDTTGLPNIDVDKLFDVDMSSDEEVDEEEKKLPAAEDNKYKDSSPAANLDSATQDKPAFEDSDPEVDLDVRGRTSSLGGGVVRSWPVNDAGVPIVVPELGKRTFRRKQAPRKRTFPSVSRNLPGQIV</sequence>
<dbReference type="GO" id="GO:0006508">
    <property type="term" value="P:proteolysis"/>
    <property type="evidence" value="ECO:0007669"/>
    <property type="project" value="InterPro"/>
</dbReference>
<dbReference type="GO" id="GO:0003723">
    <property type="term" value="F:RNA binding"/>
    <property type="evidence" value="ECO:0007669"/>
    <property type="project" value="UniProtKB-KW"/>
</dbReference>
<keyword evidence="3" id="KW-0540">Nuclease</keyword>
<dbReference type="InterPro" id="IPR050951">
    <property type="entry name" value="Retrovirus_Pol_polyprotein"/>
</dbReference>
<dbReference type="Gene3D" id="1.10.340.70">
    <property type="match status" value="1"/>
</dbReference>
<feature type="domain" description="Integrase catalytic" evidence="14">
    <location>
        <begin position="1078"/>
        <end position="1237"/>
    </location>
</feature>
<dbReference type="EMBL" id="LT554351">
    <property type="protein sequence ID" value="SAM04169.1"/>
    <property type="molecule type" value="Genomic_DNA"/>
</dbReference>
<keyword evidence="7" id="KW-0460">Magnesium</keyword>
<evidence type="ECO:0008006" key="17">
    <source>
        <dbReference type="Google" id="ProtNLM"/>
    </source>
</evidence>
<evidence type="ECO:0000313" key="16">
    <source>
        <dbReference type="Proteomes" id="UP000078561"/>
    </source>
</evidence>
<keyword evidence="2" id="KW-0548">Nucleotidyltransferase</keyword>
<keyword evidence="16" id="KW-1185">Reference proteome</keyword>
<dbReference type="Gene3D" id="3.10.10.10">
    <property type="entry name" value="HIV Type 1 Reverse Transcriptase, subunit A, domain 1"/>
    <property type="match status" value="1"/>
</dbReference>
<organism evidence="15">
    <name type="scientific">Absidia glauca</name>
    <name type="common">Pin mould</name>
    <dbReference type="NCBI Taxonomy" id="4829"/>
    <lineage>
        <taxon>Eukaryota</taxon>
        <taxon>Fungi</taxon>
        <taxon>Fungi incertae sedis</taxon>
        <taxon>Mucoromycota</taxon>
        <taxon>Mucoromycotina</taxon>
        <taxon>Mucoromycetes</taxon>
        <taxon>Mucorales</taxon>
        <taxon>Cunninghamellaceae</taxon>
        <taxon>Absidia</taxon>
    </lineage>
</organism>
<evidence type="ECO:0000256" key="6">
    <source>
        <dbReference type="ARBA" id="ARBA00022801"/>
    </source>
</evidence>
<feature type="region of interest" description="Disordered" evidence="12">
    <location>
        <begin position="1562"/>
        <end position="1584"/>
    </location>
</feature>
<keyword evidence="11" id="KW-0511">Multifunctional enzyme</keyword>
<evidence type="ECO:0000256" key="3">
    <source>
        <dbReference type="ARBA" id="ARBA00022722"/>
    </source>
</evidence>
<keyword evidence="6" id="KW-0378">Hydrolase</keyword>
<dbReference type="Pfam" id="PF17919">
    <property type="entry name" value="RT_RNaseH_2"/>
    <property type="match status" value="1"/>
</dbReference>
<feature type="compositionally biased region" description="Polar residues" evidence="12">
    <location>
        <begin position="1573"/>
        <end position="1584"/>
    </location>
</feature>
<dbReference type="GO" id="GO:0004190">
    <property type="term" value="F:aspartic-type endopeptidase activity"/>
    <property type="evidence" value="ECO:0007669"/>
    <property type="project" value="UniProtKB-KW"/>
</dbReference>
<evidence type="ECO:0000256" key="5">
    <source>
        <dbReference type="ARBA" id="ARBA00022759"/>
    </source>
</evidence>
<dbReference type="InterPro" id="IPR043128">
    <property type="entry name" value="Rev_trsase/Diguanyl_cyclase"/>
</dbReference>
<dbReference type="InterPro" id="IPR000477">
    <property type="entry name" value="RT_dom"/>
</dbReference>
<dbReference type="SUPFAM" id="SSF56672">
    <property type="entry name" value="DNA/RNA polymerases"/>
    <property type="match status" value="1"/>
</dbReference>
<dbReference type="PROSITE" id="PS50878">
    <property type="entry name" value="RT_POL"/>
    <property type="match status" value="1"/>
</dbReference>
<dbReference type="Pfam" id="PF00078">
    <property type="entry name" value="RVT_1"/>
    <property type="match status" value="1"/>
</dbReference>
<dbReference type="STRING" id="4829.A0A163MEN6"/>
<dbReference type="SUPFAM" id="SSF53098">
    <property type="entry name" value="Ribonuclease H-like"/>
    <property type="match status" value="1"/>
</dbReference>
<dbReference type="PANTHER" id="PTHR37984:SF5">
    <property type="entry name" value="PROTEIN NYNRIN-LIKE"/>
    <property type="match status" value="1"/>
</dbReference>
<dbReference type="InterPro" id="IPR012337">
    <property type="entry name" value="RNaseH-like_sf"/>
</dbReference>
<protein>
    <recommendedName>
        <fullName evidence="17">Reverse transcriptase</fullName>
    </recommendedName>
</protein>
<dbReference type="FunFam" id="3.30.420.10:FF:000032">
    <property type="entry name" value="Retrovirus-related Pol polyprotein from transposon 297-like Protein"/>
    <property type="match status" value="1"/>
</dbReference>
<dbReference type="InterPro" id="IPR043502">
    <property type="entry name" value="DNA/RNA_pol_sf"/>
</dbReference>
<dbReference type="PROSITE" id="PS50994">
    <property type="entry name" value="INTEGRASE"/>
    <property type="match status" value="1"/>
</dbReference>
<keyword evidence="9" id="KW-0229">DNA integration</keyword>
<keyword evidence="4" id="KW-0064">Aspartyl protease</keyword>
<feature type="region of interest" description="Disordered" evidence="12">
    <location>
        <begin position="189"/>
        <end position="226"/>
    </location>
</feature>
<dbReference type="CDD" id="cd09274">
    <property type="entry name" value="RNase_HI_RT_Ty3"/>
    <property type="match status" value="1"/>
</dbReference>
<evidence type="ECO:0000256" key="12">
    <source>
        <dbReference type="SAM" id="MobiDB-lite"/>
    </source>
</evidence>
<dbReference type="Proteomes" id="UP000078561">
    <property type="component" value="Unassembled WGS sequence"/>
</dbReference>
<dbReference type="InterPro" id="IPR041577">
    <property type="entry name" value="RT_RNaseH_2"/>
</dbReference>
<feature type="compositionally biased region" description="Basic and acidic residues" evidence="12">
    <location>
        <begin position="1485"/>
        <end position="1499"/>
    </location>
</feature>
<dbReference type="Pfam" id="PF00665">
    <property type="entry name" value="rve"/>
    <property type="match status" value="1"/>
</dbReference>
<dbReference type="Gene3D" id="3.30.420.10">
    <property type="entry name" value="Ribonuclease H-like superfamily/Ribonuclease H"/>
    <property type="match status" value="1"/>
</dbReference>
<evidence type="ECO:0000256" key="11">
    <source>
        <dbReference type="ARBA" id="ARBA00023268"/>
    </source>
</evidence>
<keyword evidence="1" id="KW-0808">Transferase</keyword>
<evidence type="ECO:0000256" key="2">
    <source>
        <dbReference type="ARBA" id="ARBA00022695"/>
    </source>
</evidence>
<dbReference type="GO" id="GO:0004519">
    <property type="term" value="F:endonuclease activity"/>
    <property type="evidence" value="ECO:0007669"/>
    <property type="project" value="UniProtKB-KW"/>
</dbReference>
<keyword evidence="5" id="KW-0255">Endonuclease</keyword>
<dbReference type="InterPro" id="IPR001969">
    <property type="entry name" value="Aspartic_peptidase_AS"/>
</dbReference>
<feature type="compositionally biased region" description="Polar residues" evidence="12">
    <location>
        <begin position="1430"/>
        <end position="1440"/>
    </location>
</feature>
<proteinExistence type="predicted"/>
<feature type="domain" description="Reverse transcriptase" evidence="13">
    <location>
        <begin position="530"/>
        <end position="709"/>
    </location>
</feature>
<evidence type="ECO:0000256" key="7">
    <source>
        <dbReference type="ARBA" id="ARBA00022842"/>
    </source>
</evidence>
<dbReference type="InterPro" id="IPR021109">
    <property type="entry name" value="Peptidase_aspartic_dom_sf"/>
</dbReference>
<dbReference type="GO" id="GO:0015074">
    <property type="term" value="P:DNA integration"/>
    <property type="evidence" value="ECO:0007669"/>
    <property type="project" value="UniProtKB-KW"/>
</dbReference>
<evidence type="ECO:0000256" key="9">
    <source>
        <dbReference type="ARBA" id="ARBA00022908"/>
    </source>
</evidence>
<dbReference type="Gene3D" id="3.30.70.270">
    <property type="match status" value="2"/>
</dbReference>
<dbReference type="InterPro" id="IPR041588">
    <property type="entry name" value="Integrase_H2C2"/>
</dbReference>
<name>A0A163MEN6_ABSGL</name>
<dbReference type="PANTHER" id="PTHR37984">
    <property type="entry name" value="PROTEIN CBG26694"/>
    <property type="match status" value="1"/>
</dbReference>
<dbReference type="GO" id="GO:0005634">
    <property type="term" value="C:nucleus"/>
    <property type="evidence" value="ECO:0007669"/>
    <property type="project" value="UniProtKB-ARBA"/>
</dbReference>
<feature type="compositionally biased region" description="Basic residues" evidence="12">
    <location>
        <begin position="1562"/>
        <end position="1571"/>
    </location>
</feature>
<evidence type="ECO:0000256" key="4">
    <source>
        <dbReference type="ARBA" id="ARBA00022750"/>
    </source>
</evidence>
<feature type="region of interest" description="Disordered" evidence="12">
    <location>
        <begin position="1477"/>
        <end position="1540"/>
    </location>
</feature>
<dbReference type="CDD" id="cd01647">
    <property type="entry name" value="RT_LTR"/>
    <property type="match status" value="1"/>
</dbReference>
<keyword evidence="4" id="KW-0645">Protease</keyword>
<evidence type="ECO:0000313" key="15">
    <source>
        <dbReference type="EMBL" id="SAM04169.1"/>
    </source>
</evidence>
<reference evidence="15" key="1">
    <citation type="submission" date="2016-04" db="EMBL/GenBank/DDBJ databases">
        <authorList>
            <person name="Evans L.H."/>
            <person name="Alamgir A."/>
            <person name="Owens N."/>
            <person name="Weber N.D."/>
            <person name="Virtaneva K."/>
            <person name="Barbian K."/>
            <person name="Babar A."/>
            <person name="Rosenke K."/>
        </authorList>
    </citation>
    <scope>NUCLEOTIDE SEQUENCE [LARGE SCALE GENOMIC DNA]</scope>
    <source>
        <strain evidence="15">CBS 101.48</strain>
    </source>
</reference>
<dbReference type="SUPFAM" id="SSF50630">
    <property type="entry name" value="Acid proteases"/>
    <property type="match status" value="1"/>
</dbReference>
<dbReference type="PROSITE" id="PS00141">
    <property type="entry name" value="ASP_PROTEASE"/>
    <property type="match status" value="1"/>
</dbReference>
<dbReference type="InParanoid" id="A0A163MEN6"/>
<dbReference type="InterPro" id="IPR001584">
    <property type="entry name" value="Integrase_cat-core"/>
</dbReference>
<dbReference type="Pfam" id="PF17921">
    <property type="entry name" value="Integrase_H2C2"/>
    <property type="match status" value="1"/>
</dbReference>
<evidence type="ECO:0000259" key="14">
    <source>
        <dbReference type="PROSITE" id="PS50994"/>
    </source>
</evidence>
<feature type="region of interest" description="Disordered" evidence="12">
    <location>
        <begin position="1408"/>
        <end position="1444"/>
    </location>
</feature>
<dbReference type="InterPro" id="IPR005162">
    <property type="entry name" value="Retrotrans_gag_dom"/>
</dbReference>
<dbReference type="GO" id="GO:0003964">
    <property type="term" value="F:RNA-directed DNA polymerase activity"/>
    <property type="evidence" value="ECO:0007669"/>
    <property type="project" value="UniProtKB-KW"/>
</dbReference>
<evidence type="ECO:0000256" key="1">
    <source>
        <dbReference type="ARBA" id="ARBA00022679"/>
    </source>
</evidence>